<comment type="caution">
    <text evidence="3">The sequence shown here is derived from an EMBL/GenBank/DDBJ whole genome shotgun (WGS) entry which is preliminary data.</text>
</comment>
<keyword evidence="5" id="KW-1185">Reference proteome</keyword>
<dbReference type="Proteomes" id="UP000297248">
    <property type="component" value="Unassembled WGS sequence"/>
</dbReference>
<dbReference type="EMBL" id="JACIEG010000001">
    <property type="protein sequence ID" value="MBB3967720.1"/>
    <property type="molecule type" value="Genomic_DNA"/>
</dbReference>
<gene>
    <name evidence="3" type="ORF">E2R65_03400</name>
    <name evidence="2" type="ORF">GGR35_000306</name>
</gene>
<sequence length="243" mass="27594">MNIKKIIPNKVKQEGKYLLYKLLKMPYNRAGVPVEIIKFLPNNKPINLVDIGASNGKFTGIINEYYKINRAVLVEPIAELKPILESKFPDRSRFYVENVAISETTGHVDFYHFAKDANVLSSMLKVKDGFFDPNLAEPIKVRVQSDTLDNVLTKANLDDVDLLKIDVQGAEHLVLNSAPKSLKNTRLVYTEFSYKPMYEGSSTFFDLYKILIESNFRLVSTTPIWTNLDGEIIQGDALFVNNL</sequence>
<dbReference type="RefSeq" id="WP_134335062.1">
    <property type="nucleotide sequence ID" value="NZ_BMCZ01000001.1"/>
</dbReference>
<dbReference type="InterPro" id="IPR053188">
    <property type="entry name" value="FkbM_Methyltransferase"/>
</dbReference>
<feature type="domain" description="Methyltransferase FkbM" evidence="1">
    <location>
        <begin position="50"/>
        <end position="218"/>
    </location>
</feature>
<dbReference type="PANTHER" id="PTHR36973">
    <property type="entry name" value="SLL1456 PROTEIN-RELATED"/>
    <property type="match status" value="1"/>
</dbReference>
<dbReference type="PANTHER" id="PTHR36973:SF4">
    <property type="entry name" value="NODULATION PROTEIN"/>
    <property type="match status" value="1"/>
</dbReference>
<dbReference type="OrthoDB" id="9812600at2"/>
<dbReference type="InterPro" id="IPR006342">
    <property type="entry name" value="FkbM_mtfrase"/>
</dbReference>
<reference evidence="2 5" key="3">
    <citation type="submission" date="2020-08" db="EMBL/GenBank/DDBJ databases">
        <title>Genomic Encyclopedia of Type Strains, Phase IV (KMG-IV): sequencing the most valuable type-strain genomes for metagenomic binning, comparative biology and taxonomic classification.</title>
        <authorList>
            <person name="Goeker M."/>
        </authorList>
    </citation>
    <scope>NUCLEOTIDE SEQUENCE [LARGE SCALE GENOMIC DNA]</scope>
    <source>
        <strain evidence="2 5">DSM 100995</strain>
    </source>
</reference>
<evidence type="ECO:0000313" key="5">
    <source>
        <dbReference type="Proteomes" id="UP000583101"/>
    </source>
</evidence>
<dbReference type="EMBL" id="SNQG01000001">
    <property type="protein sequence ID" value="TEW69227.1"/>
    <property type="molecule type" value="Genomic_DNA"/>
</dbReference>
<keyword evidence="3" id="KW-0489">Methyltransferase</keyword>
<dbReference type="Pfam" id="PF05050">
    <property type="entry name" value="Methyltransf_21"/>
    <property type="match status" value="1"/>
</dbReference>
<evidence type="ECO:0000313" key="4">
    <source>
        <dbReference type="Proteomes" id="UP000297248"/>
    </source>
</evidence>
<evidence type="ECO:0000259" key="1">
    <source>
        <dbReference type="Pfam" id="PF05050"/>
    </source>
</evidence>
<reference evidence="3 4" key="1">
    <citation type="journal article" date="2016" name="Int. J. Syst. Evol. Microbiol.">
        <title>Proposal of Mucilaginibacter phyllosphaerae sp. nov. isolated from the phyllosphere of Galium album.</title>
        <authorList>
            <person name="Aydogan E.L."/>
            <person name="Busse H.J."/>
            <person name="Moser G."/>
            <person name="Muller C."/>
            <person name="Kampfer P."/>
            <person name="Glaeser S.P."/>
        </authorList>
    </citation>
    <scope>NUCLEOTIDE SEQUENCE [LARGE SCALE GENOMIC DNA]</scope>
    <source>
        <strain evidence="3 4">PP-F2FG21</strain>
    </source>
</reference>
<evidence type="ECO:0000313" key="3">
    <source>
        <dbReference type="EMBL" id="TEW69227.1"/>
    </source>
</evidence>
<protein>
    <submittedName>
        <fullName evidence="3">FkbM family methyltransferase</fullName>
    </submittedName>
</protein>
<reference evidence="3" key="2">
    <citation type="submission" date="2019-03" db="EMBL/GenBank/DDBJ databases">
        <authorList>
            <person name="Yan Y.-Q."/>
            <person name="Du Z.-J."/>
        </authorList>
    </citation>
    <scope>NUCLEOTIDE SEQUENCE</scope>
    <source>
        <strain evidence="3">PP-F2FG21</strain>
    </source>
</reference>
<dbReference type="InterPro" id="IPR029063">
    <property type="entry name" value="SAM-dependent_MTases_sf"/>
</dbReference>
<dbReference type="AlphaFoldDB" id="A0A4Y8AJP1"/>
<dbReference type="GO" id="GO:0008171">
    <property type="term" value="F:O-methyltransferase activity"/>
    <property type="evidence" value="ECO:0007669"/>
    <property type="project" value="TreeGrafter"/>
</dbReference>
<organism evidence="3 4">
    <name type="scientific">Mucilaginibacter phyllosphaerae</name>
    <dbReference type="NCBI Taxonomy" id="1812349"/>
    <lineage>
        <taxon>Bacteria</taxon>
        <taxon>Pseudomonadati</taxon>
        <taxon>Bacteroidota</taxon>
        <taxon>Sphingobacteriia</taxon>
        <taxon>Sphingobacteriales</taxon>
        <taxon>Sphingobacteriaceae</taxon>
        <taxon>Mucilaginibacter</taxon>
    </lineage>
</organism>
<dbReference type="GO" id="GO:0032259">
    <property type="term" value="P:methylation"/>
    <property type="evidence" value="ECO:0007669"/>
    <property type="project" value="UniProtKB-KW"/>
</dbReference>
<accession>A0A4Y8AJP1</accession>
<dbReference type="Gene3D" id="3.40.50.150">
    <property type="entry name" value="Vaccinia Virus protein VP39"/>
    <property type="match status" value="1"/>
</dbReference>
<name>A0A4Y8AJP1_9SPHI</name>
<keyword evidence="3" id="KW-0808">Transferase</keyword>
<proteinExistence type="predicted"/>
<dbReference type="NCBIfam" id="TIGR01444">
    <property type="entry name" value="fkbM_fam"/>
    <property type="match status" value="1"/>
</dbReference>
<dbReference type="Proteomes" id="UP000583101">
    <property type="component" value="Unassembled WGS sequence"/>
</dbReference>
<evidence type="ECO:0000313" key="2">
    <source>
        <dbReference type="EMBL" id="MBB3967720.1"/>
    </source>
</evidence>
<dbReference type="SUPFAM" id="SSF53335">
    <property type="entry name" value="S-adenosyl-L-methionine-dependent methyltransferases"/>
    <property type="match status" value="1"/>
</dbReference>